<keyword evidence="3" id="KW-1185">Reference proteome</keyword>
<dbReference type="Pfam" id="PF00903">
    <property type="entry name" value="Glyoxalase"/>
    <property type="match status" value="1"/>
</dbReference>
<protein>
    <submittedName>
        <fullName evidence="2">VOC family protein</fullName>
    </submittedName>
</protein>
<dbReference type="InterPro" id="IPR029068">
    <property type="entry name" value="Glyas_Bleomycin-R_OHBP_Dase"/>
</dbReference>
<evidence type="ECO:0000259" key="1">
    <source>
        <dbReference type="PROSITE" id="PS51819"/>
    </source>
</evidence>
<dbReference type="PROSITE" id="PS51819">
    <property type="entry name" value="VOC"/>
    <property type="match status" value="1"/>
</dbReference>
<dbReference type="InterPro" id="IPR037523">
    <property type="entry name" value="VOC_core"/>
</dbReference>
<feature type="domain" description="VOC" evidence="1">
    <location>
        <begin position="4"/>
        <end position="119"/>
    </location>
</feature>
<dbReference type="CDD" id="cd07247">
    <property type="entry name" value="SgaA_N_like"/>
    <property type="match status" value="1"/>
</dbReference>
<gene>
    <name evidence="2" type="ORF">ACFMB1_05195</name>
</gene>
<dbReference type="Proteomes" id="UP001596116">
    <property type="component" value="Unassembled WGS sequence"/>
</dbReference>
<name>A0ABW1KW67_9PROT</name>
<dbReference type="InterPro" id="IPR004360">
    <property type="entry name" value="Glyas_Fos-R_dOase_dom"/>
</dbReference>
<reference evidence="2 3" key="1">
    <citation type="submission" date="2024-09" db="EMBL/GenBank/DDBJ databases">
        <authorList>
            <person name="Zhang Z.-H."/>
        </authorList>
    </citation>
    <scope>NUCLEOTIDE SEQUENCE [LARGE SCALE GENOMIC DNA]</scope>
    <source>
        <strain evidence="2 3">HHTR114</strain>
    </source>
</reference>
<comment type="caution">
    <text evidence="2">The sequence shown here is derived from an EMBL/GenBank/DDBJ whole genome shotgun (WGS) entry which is preliminary data.</text>
</comment>
<dbReference type="EMBL" id="JBHPON010000001">
    <property type="protein sequence ID" value="MFC6034928.1"/>
    <property type="molecule type" value="Genomic_DNA"/>
</dbReference>
<dbReference type="PANTHER" id="PTHR33993">
    <property type="entry name" value="GLYOXALASE-RELATED"/>
    <property type="match status" value="1"/>
</dbReference>
<sequence>MGAPVIRFDIGCRDKAKTVAFYEKVFDWTPKQAPFNTEMETGGGKGIDGAVTALGHEPHNYVMIYLEVADVNAACEAIRAEGGQVTVGPVEIPGEAPGGGGKFAWFKDPEGNQLAVFEPPATA</sequence>
<organism evidence="2 3">
    <name type="scientific">Hyphococcus aureus</name>
    <dbReference type="NCBI Taxonomy" id="2666033"/>
    <lineage>
        <taxon>Bacteria</taxon>
        <taxon>Pseudomonadati</taxon>
        <taxon>Pseudomonadota</taxon>
        <taxon>Alphaproteobacteria</taxon>
        <taxon>Parvularculales</taxon>
        <taxon>Parvularculaceae</taxon>
        <taxon>Hyphococcus</taxon>
    </lineage>
</organism>
<dbReference type="SUPFAM" id="SSF54593">
    <property type="entry name" value="Glyoxalase/Bleomycin resistance protein/Dihydroxybiphenyl dioxygenase"/>
    <property type="match status" value="1"/>
</dbReference>
<dbReference type="Gene3D" id="3.10.180.10">
    <property type="entry name" value="2,3-Dihydroxybiphenyl 1,2-Dioxygenase, domain 1"/>
    <property type="match status" value="1"/>
</dbReference>
<accession>A0ABW1KW67</accession>
<dbReference type="RefSeq" id="WP_379879737.1">
    <property type="nucleotide sequence ID" value="NZ_JBHPON010000001.1"/>
</dbReference>
<evidence type="ECO:0000313" key="2">
    <source>
        <dbReference type="EMBL" id="MFC6034928.1"/>
    </source>
</evidence>
<evidence type="ECO:0000313" key="3">
    <source>
        <dbReference type="Proteomes" id="UP001596116"/>
    </source>
</evidence>
<proteinExistence type="predicted"/>
<dbReference type="PANTHER" id="PTHR33993:SF2">
    <property type="entry name" value="VOC DOMAIN-CONTAINING PROTEIN"/>
    <property type="match status" value="1"/>
</dbReference>
<dbReference type="InterPro" id="IPR052164">
    <property type="entry name" value="Anthracycline_SecMetBiosynth"/>
</dbReference>